<accession>A0ABP0PLN7</accession>
<gene>
    <name evidence="1" type="ORF">CCMP2556_LOCUS37357</name>
</gene>
<keyword evidence="2" id="KW-1185">Reference proteome</keyword>
<dbReference type="Proteomes" id="UP001642484">
    <property type="component" value="Unassembled WGS sequence"/>
</dbReference>
<sequence length="92" mass="10536">MLRSCGAFSREEADDLMNFGCLNGLFVLGRSMGFIGHHLDQLRSEGEDEDEILGRYGCGEGLRSGEHTKKYRGDQEFALQSWRHEGYARRMF</sequence>
<dbReference type="EMBL" id="CAXAMN010023195">
    <property type="protein sequence ID" value="CAK9075819.1"/>
    <property type="molecule type" value="Genomic_DNA"/>
</dbReference>
<organism evidence="1 2">
    <name type="scientific">Durusdinium trenchii</name>
    <dbReference type="NCBI Taxonomy" id="1381693"/>
    <lineage>
        <taxon>Eukaryota</taxon>
        <taxon>Sar</taxon>
        <taxon>Alveolata</taxon>
        <taxon>Dinophyceae</taxon>
        <taxon>Suessiales</taxon>
        <taxon>Symbiodiniaceae</taxon>
        <taxon>Durusdinium</taxon>
    </lineage>
</organism>
<name>A0ABP0PLN7_9DINO</name>
<evidence type="ECO:0000313" key="2">
    <source>
        <dbReference type="Proteomes" id="UP001642484"/>
    </source>
</evidence>
<comment type="caution">
    <text evidence="1">The sequence shown here is derived from an EMBL/GenBank/DDBJ whole genome shotgun (WGS) entry which is preliminary data.</text>
</comment>
<dbReference type="PANTHER" id="PTHR23118:SF42">
    <property type="entry name" value="ATP-CITRATE SYNTHASE"/>
    <property type="match status" value="1"/>
</dbReference>
<dbReference type="PANTHER" id="PTHR23118">
    <property type="entry name" value="ATP-CITRATE SYNTHASE"/>
    <property type="match status" value="1"/>
</dbReference>
<evidence type="ECO:0000313" key="1">
    <source>
        <dbReference type="EMBL" id="CAK9075819.1"/>
    </source>
</evidence>
<reference evidence="1 2" key="1">
    <citation type="submission" date="2024-02" db="EMBL/GenBank/DDBJ databases">
        <authorList>
            <person name="Chen Y."/>
            <person name="Shah S."/>
            <person name="Dougan E. K."/>
            <person name="Thang M."/>
            <person name="Chan C."/>
        </authorList>
    </citation>
    <scope>NUCLEOTIDE SEQUENCE [LARGE SCALE GENOMIC DNA]</scope>
</reference>
<dbReference type="InterPro" id="IPR002020">
    <property type="entry name" value="Citrate_synthase"/>
</dbReference>
<protein>
    <submittedName>
        <fullName evidence="1">Uncharacterized protein</fullName>
    </submittedName>
</protein>
<proteinExistence type="predicted"/>